<dbReference type="OrthoDB" id="24743at2157"/>
<dbReference type="PANTHER" id="PTHR21363">
    <property type="entry name" value="PREPHENATE DEHYDROGENASE"/>
    <property type="match status" value="1"/>
</dbReference>
<dbReference type="STRING" id="35743.SAMN04487937_1988"/>
<reference evidence="3" key="1">
    <citation type="submission" date="2016-10" db="EMBL/GenBank/DDBJ databases">
        <authorList>
            <person name="Varghese N."/>
            <person name="Submissions S."/>
        </authorList>
    </citation>
    <scope>NUCLEOTIDE SEQUENCE [LARGE SCALE GENOMIC DNA]</scope>
    <source>
        <strain evidence="3">RD 26</strain>
    </source>
</reference>
<sequence>MDLLVVGAGEIGRWVADTVSADAAPVDASVAFADRDPTVAADAAAGRDARTVDADGDSVHDAVCLAVPMSAVPAAVEAYAPRAEEAIVDVSGEMTDALAAMRKHASDLERGSYHPLFAPPRVPGNVAAVVDEGGPAVESLSAAIEAGGNDVFETTAAEHDEAMETVQAGAHAAVLAWRLAAEPVREEFHTPVSAALDDVADTVTEGSPGVYAEIQRAFDGAEDVADAAADIAAADDEAFAALYERARGDREGRDRLE</sequence>
<dbReference type="GO" id="GO:0008977">
    <property type="term" value="F:prephenate dehydrogenase (NAD+) activity"/>
    <property type="evidence" value="ECO:0007669"/>
    <property type="project" value="TreeGrafter"/>
</dbReference>
<dbReference type="SUPFAM" id="SSF48179">
    <property type="entry name" value="6-phosphogluconate dehydrogenase C-terminal domain-like"/>
    <property type="match status" value="1"/>
</dbReference>
<keyword evidence="1" id="KW-0560">Oxidoreductase</keyword>
<dbReference type="InterPro" id="IPR008927">
    <property type="entry name" value="6-PGluconate_DH-like_C_sf"/>
</dbReference>
<dbReference type="GO" id="GO:0070403">
    <property type="term" value="F:NAD+ binding"/>
    <property type="evidence" value="ECO:0007669"/>
    <property type="project" value="TreeGrafter"/>
</dbReference>
<organism evidence="2 3">
    <name type="scientific">Halorubrum sodomense</name>
    <dbReference type="NCBI Taxonomy" id="35743"/>
    <lineage>
        <taxon>Archaea</taxon>
        <taxon>Methanobacteriati</taxon>
        <taxon>Methanobacteriota</taxon>
        <taxon>Stenosarchaea group</taxon>
        <taxon>Halobacteria</taxon>
        <taxon>Halobacteriales</taxon>
        <taxon>Haloferacaceae</taxon>
        <taxon>Halorubrum</taxon>
    </lineage>
</organism>
<dbReference type="Proteomes" id="UP000198932">
    <property type="component" value="Unassembled WGS sequence"/>
</dbReference>
<protein>
    <submittedName>
        <fullName evidence="2">Prephenate dehydrogenase</fullName>
    </submittedName>
</protein>
<dbReference type="EMBL" id="FOYN01000003">
    <property type="protein sequence ID" value="SFR44700.1"/>
    <property type="molecule type" value="Genomic_DNA"/>
</dbReference>
<dbReference type="Gene3D" id="3.40.50.720">
    <property type="entry name" value="NAD(P)-binding Rossmann-like Domain"/>
    <property type="match status" value="1"/>
</dbReference>
<accession>A0A1I6GR93</accession>
<proteinExistence type="predicted"/>
<dbReference type="InterPro" id="IPR036291">
    <property type="entry name" value="NAD(P)-bd_dom_sf"/>
</dbReference>
<name>A0A1I6GR93_HALSD</name>
<dbReference type="RefSeq" id="WP_092921533.1">
    <property type="nucleotide sequence ID" value="NZ_FOYN01000003.1"/>
</dbReference>
<dbReference type="InterPro" id="IPR050812">
    <property type="entry name" value="Preph/Arog_dehydrog"/>
</dbReference>
<evidence type="ECO:0000313" key="3">
    <source>
        <dbReference type="Proteomes" id="UP000198932"/>
    </source>
</evidence>
<dbReference type="GO" id="GO:0006571">
    <property type="term" value="P:tyrosine biosynthetic process"/>
    <property type="evidence" value="ECO:0007669"/>
    <property type="project" value="TreeGrafter"/>
</dbReference>
<evidence type="ECO:0000313" key="2">
    <source>
        <dbReference type="EMBL" id="SFR44700.1"/>
    </source>
</evidence>
<keyword evidence="3" id="KW-1185">Reference proteome</keyword>
<dbReference type="SUPFAM" id="SSF51735">
    <property type="entry name" value="NAD(P)-binding Rossmann-fold domains"/>
    <property type="match status" value="1"/>
</dbReference>
<evidence type="ECO:0000256" key="1">
    <source>
        <dbReference type="ARBA" id="ARBA00023002"/>
    </source>
</evidence>
<dbReference type="PANTHER" id="PTHR21363:SF0">
    <property type="entry name" value="PREPHENATE DEHYDROGENASE [NADP(+)]"/>
    <property type="match status" value="1"/>
</dbReference>
<gene>
    <name evidence="2" type="ORF">SAMN04487937_1988</name>
</gene>
<dbReference type="AlphaFoldDB" id="A0A1I6GR93"/>